<dbReference type="Proteomes" id="UP001596045">
    <property type="component" value="Unassembled WGS sequence"/>
</dbReference>
<dbReference type="RefSeq" id="WP_378995797.1">
    <property type="nucleotide sequence ID" value="NZ_JBHSMT010000009.1"/>
</dbReference>
<organism evidence="2 3">
    <name type="scientific">Paraherbaspirillum soli</name>
    <dbReference type="NCBI Taxonomy" id="631222"/>
    <lineage>
        <taxon>Bacteria</taxon>
        <taxon>Pseudomonadati</taxon>
        <taxon>Pseudomonadota</taxon>
        <taxon>Betaproteobacteria</taxon>
        <taxon>Burkholderiales</taxon>
        <taxon>Oxalobacteraceae</taxon>
        <taxon>Paraherbaspirillum</taxon>
    </lineage>
</organism>
<dbReference type="InterPro" id="IPR008407">
    <property type="entry name" value="Brnchd-chn_aa_trnsp_AzlD"/>
</dbReference>
<keyword evidence="1" id="KW-0472">Membrane</keyword>
<gene>
    <name evidence="2" type="ORF">ACFPM8_05425</name>
</gene>
<name>A0ABW0M8Q5_9BURK</name>
<feature type="transmembrane region" description="Helical" evidence="1">
    <location>
        <begin position="96"/>
        <end position="112"/>
    </location>
</feature>
<proteinExistence type="predicted"/>
<evidence type="ECO:0000313" key="3">
    <source>
        <dbReference type="Proteomes" id="UP001596045"/>
    </source>
</evidence>
<evidence type="ECO:0000256" key="1">
    <source>
        <dbReference type="SAM" id="Phobius"/>
    </source>
</evidence>
<feature type="transmembrane region" description="Helical" evidence="1">
    <location>
        <begin position="42"/>
        <end position="62"/>
    </location>
</feature>
<feature type="transmembrane region" description="Helical" evidence="1">
    <location>
        <begin position="74"/>
        <end position="90"/>
    </location>
</feature>
<dbReference type="Pfam" id="PF05437">
    <property type="entry name" value="AzlD"/>
    <property type="match status" value="1"/>
</dbReference>
<reference evidence="3" key="1">
    <citation type="journal article" date="2019" name="Int. J. Syst. Evol. Microbiol.">
        <title>The Global Catalogue of Microorganisms (GCM) 10K type strain sequencing project: providing services to taxonomists for standard genome sequencing and annotation.</title>
        <authorList>
            <consortium name="The Broad Institute Genomics Platform"/>
            <consortium name="The Broad Institute Genome Sequencing Center for Infectious Disease"/>
            <person name="Wu L."/>
            <person name="Ma J."/>
        </authorList>
    </citation>
    <scope>NUCLEOTIDE SEQUENCE [LARGE SCALE GENOMIC DNA]</scope>
    <source>
        <strain evidence="3">JCM 17066</strain>
    </source>
</reference>
<comment type="caution">
    <text evidence="2">The sequence shown here is derived from an EMBL/GenBank/DDBJ whole genome shotgun (WGS) entry which is preliminary data.</text>
</comment>
<keyword evidence="1" id="KW-0812">Transmembrane</keyword>
<accession>A0ABW0M8Q5</accession>
<evidence type="ECO:0000313" key="2">
    <source>
        <dbReference type="EMBL" id="MFC5473393.1"/>
    </source>
</evidence>
<keyword evidence="1" id="KW-1133">Transmembrane helix</keyword>
<sequence>MNKWELILIASAISFVLRSLPAIVFRQLRIPENGDTYKFLNYAALSIMGGIIYSALYGDRFYHQWAGHFETPQLLKLALVPIAFVLAARTRGIFKTLAICVGGYAIVLAMGYL</sequence>
<protein>
    <submittedName>
        <fullName evidence="2">AzlD domain-containing protein</fullName>
    </submittedName>
</protein>
<dbReference type="EMBL" id="JBHSMT010000009">
    <property type="protein sequence ID" value="MFC5473393.1"/>
    <property type="molecule type" value="Genomic_DNA"/>
</dbReference>
<keyword evidence="3" id="KW-1185">Reference proteome</keyword>